<dbReference type="Proteomes" id="UP001642409">
    <property type="component" value="Unassembled WGS sequence"/>
</dbReference>
<comment type="caution">
    <text evidence="1">The sequence shown here is derived from an EMBL/GenBank/DDBJ whole genome shotgun (WGS) entry which is preliminary data.</text>
</comment>
<dbReference type="Pfam" id="PF00071">
    <property type="entry name" value="Ras"/>
    <property type="match status" value="1"/>
</dbReference>
<keyword evidence="2" id="KW-1185">Reference proteome</keyword>
<accession>A0ABP1HKE6</accession>
<reference evidence="1 2" key="1">
    <citation type="submission" date="2024-07" db="EMBL/GenBank/DDBJ databases">
        <authorList>
            <person name="Akdeniz Z."/>
        </authorList>
    </citation>
    <scope>NUCLEOTIDE SEQUENCE [LARGE SCALE GENOMIC DNA]</scope>
</reference>
<proteinExistence type="predicted"/>
<dbReference type="PROSITE" id="PS51419">
    <property type="entry name" value="RAB"/>
    <property type="match status" value="1"/>
</dbReference>
<sequence>MNQNCDKQIKVILIGAVGTGTQNLFSQLLNLNDQNWQRAEFGYETVKYKNFNVKLQLWITYRRNQQLNQHYYRNTEVVIMVFNINLIESFQECIQYIEEVTTNTNSILMLVGQVFSEERQISYDEITCFAEMNNMTYTEISYLEQQQIDIQIDLLRQKIAALVVNKECEFK</sequence>
<gene>
    <name evidence="1" type="ORF">HINF_LOCUS13459</name>
</gene>
<dbReference type="PANTHER" id="PTHR47979">
    <property type="entry name" value="DRAB11-RELATED"/>
    <property type="match status" value="1"/>
</dbReference>
<organism evidence="1 2">
    <name type="scientific">Hexamita inflata</name>
    <dbReference type="NCBI Taxonomy" id="28002"/>
    <lineage>
        <taxon>Eukaryota</taxon>
        <taxon>Metamonada</taxon>
        <taxon>Diplomonadida</taxon>
        <taxon>Hexamitidae</taxon>
        <taxon>Hexamitinae</taxon>
        <taxon>Hexamita</taxon>
    </lineage>
</organism>
<dbReference type="SMART" id="SM00175">
    <property type="entry name" value="RAB"/>
    <property type="match status" value="1"/>
</dbReference>
<dbReference type="InterPro" id="IPR050209">
    <property type="entry name" value="Rab_GTPases_membrane_traffic"/>
</dbReference>
<protein>
    <submittedName>
        <fullName evidence="1">Rab11</fullName>
    </submittedName>
</protein>
<dbReference type="InterPro" id="IPR001806">
    <property type="entry name" value="Small_GTPase"/>
</dbReference>
<name>A0ABP1HKE6_9EUKA</name>
<evidence type="ECO:0000313" key="1">
    <source>
        <dbReference type="EMBL" id="CAL5994246.1"/>
    </source>
</evidence>
<dbReference type="SUPFAM" id="SSF52540">
    <property type="entry name" value="P-loop containing nucleoside triphosphate hydrolases"/>
    <property type="match status" value="1"/>
</dbReference>
<evidence type="ECO:0000313" key="2">
    <source>
        <dbReference type="Proteomes" id="UP001642409"/>
    </source>
</evidence>
<dbReference type="EMBL" id="CAXDID020000031">
    <property type="protein sequence ID" value="CAL5994246.1"/>
    <property type="molecule type" value="Genomic_DNA"/>
</dbReference>
<dbReference type="Gene3D" id="3.40.50.300">
    <property type="entry name" value="P-loop containing nucleotide triphosphate hydrolases"/>
    <property type="match status" value="1"/>
</dbReference>
<dbReference type="InterPro" id="IPR027417">
    <property type="entry name" value="P-loop_NTPase"/>
</dbReference>